<dbReference type="PANTHER" id="PTHR47326:SF1">
    <property type="entry name" value="HTH PSQ-TYPE DOMAIN-CONTAINING PROTEIN"/>
    <property type="match status" value="1"/>
</dbReference>
<accession>A0ABQ8SHK0</accession>
<dbReference type="Proteomes" id="UP001148838">
    <property type="component" value="Unassembled WGS sequence"/>
</dbReference>
<comment type="caution">
    <text evidence="1">The sequence shown here is derived from an EMBL/GenBank/DDBJ whole genome shotgun (WGS) entry which is preliminary data.</text>
</comment>
<proteinExistence type="predicted"/>
<gene>
    <name evidence="1" type="ORF">ANN_15509</name>
</gene>
<dbReference type="Gene3D" id="3.30.420.10">
    <property type="entry name" value="Ribonuclease H-like superfamily/Ribonuclease H"/>
    <property type="match status" value="1"/>
</dbReference>
<dbReference type="EMBL" id="JAJSOF020000027">
    <property type="protein sequence ID" value="KAJ4433250.1"/>
    <property type="molecule type" value="Genomic_DNA"/>
</dbReference>
<name>A0ABQ8SHK0_PERAM</name>
<keyword evidence="2" id="KW-1185">Reference proteome</keyword>
<organism evidence="1 2">
    <name type="scientific">Periplaneta americana</name>
    <name type="common">American cockroach</name>
    <name type="synonym">Blatta americana</name>
    <dbReference type="NCBI Taxonomy" id="6978"/>
    <lineage>
        <taxon>Eukaryota</taxon>
        <taxon>Metazoa</taxon>
        <taxon>Ecdysozoa</taxon>
        <taxon>Arthropoda</taxon>
        <taxon>Hexapoda</taxon>
        <taxon>Insecta</taxon>
        <taxon>Pterygota</taxon>
        <taxon>Neoptera</taxon>
        <taxon>Polyneoptera</taxon>
        <taxon>Dictyoptera</taxon>
        <taxon>Blattodea</taxon>
        <taxon>Blattoidea</taxon>
        <taxon>Blattidae</taxon>
        <taxon>Blattinae</taxon>
        <taxon>Periplaneta</taxon>
    </lineage>
</organism>
<reference evidence="1 2" key="1">
    <citation type="journal article" date="2022" name="Allergy">
        <title>Genome assembly and annotation of Periplaneta americana reveal a comprehensive cockroach allergen profile.</title>
        <authorList>
            <person name="Wang L."/>
            <person name="Xiong Q."/>
            <person name="Saelim N."/>
            <person name="Wang L."/>
            <person name="Nong W."/>
            <person name="Wan A.T."/>
            <person name="Shi M."/>
            <person name="Liu X."/>
            <person name="Cao Q."/>
            <person name="Hui J.H.L."/>
            <person name="Sookrung N."/>
            <person name="Leung T.F."/>
            <person name="Tungtrongchitr A."/>
            <person name="Tsui S.K.W."/>
        </authorList>
    </citation>
    <scope>NUCLEOTIDE SEQUENCE [LARGE SCALE GENOMIC DNA]</scope>
    <source>
        <strain evidence="1">PWHHKU_190912</strain>
    </source>
</reference>
<evidence type="ECO:0000313" key="2">
    <source>
        <dbReference type="Proteomes" id="UP001148838"/>
    </source>
</evidence>
<sequence length="141" mass="16315">MYSNQVSEVHFMYGKADGNAALAHRSYQEKYPDRRIVNHGEARCNGRAACQLFEKSFPHHQIPSHTLFAKVYQWASETDTFIANRFDCGALRQQWMGRGGTIAWPARSPDLAPLDYFLWGHMKRLIYETSVESEKTCWRGL</sequence>
<evidence type="ECO:0000313" key="1">
    <source>
        <dbReference type="EMBL" id="KAJ4433250.1"/>
    </source>
</evidence>
<protein>
    <recommendedName>
        <fullName evidence="3">DUF4817 domain-containing protein</fullName>
    </recommendedName>
</protein>
<evidence type="ECO:0008006" key="3">
    <source>
        <dbReference type="Google" id="ProtNLM"/>
    </source>
</evidence>
<dbReference type="InterPro" id="IPR036397">
    <property type="entry name" value="RNaseH_sf"/>
</dbReference>
<dbReference type="PANTHER" id="PTHR47326">
    <property type="entry name" value="TRANSPOSABLE ELEMENT TC3 TRANSPOSASE-LIKE PROTEIN"/>
    <property type="match status" value="1"/>
</dbReference>